<evidence type="ECO:0000256" key="5">
    <source>
        <dbReference type="ARBA" id="ARBA00023136"/>
    </source>
</evidence>
<evidence type="ECO:0000256" key="4">
    <source>
        <dbReference type="ARBA" id="ARBA00022989"/>
    </source>
</evidence>
<dbReference type="GO" id="GO:0015075">
    <property type="term" value="F:monoatomic ion transmembrane transporter activity"/>
    <property type="evidence" value="ECO:0007669"/>
    <property type="project" value="InterPro"/>
</dbReference>
<sequence>MNAWLWCANVLLAGGLGPAAWLGMRGDPVRRLVGLELGGVVATLLLLVFPQALGQPSYLIVPLVMALLTFVGTLVFTRLLAPRPAGT</sequence>
<keyword evidence="8" id="KW-1185">Reference proteome</keyword>
<dbReference type="Pfam" id="PF04066">
    <property type="entry name" value="MrpF_PhaF"/>
    <property type="match status" value="1"/>
</dbReference>
<proteinExistence type="predicted"/>
<keyword evidence="4 6" id="KW-1133">Transmembrane helix</keyword>
<keyword evidence="2" id="KW-1003">Cell membrane</keyword>
<accession>A0A0T6LY00</accession>
<feature type="transmembrane region" description="Helical" evidence="6">
    <location>
        <begin position="59"/>
        <end position="81"/>
    </location>
</feature>
<dbReference type="InterPro" id="IPR007208">
    <property type="entry name" value="MrpF/PhaF-like"/>
</dbReference>
<dbReference type="Proteomes" id="UP000050867">
    <property type="component" value="Unassembled WGS sequence"/>
</dbReference>
<gene>
    <name evidence="7" type="ORF">AQ490_13220</name>
</gene>
<organism evidence="7 8">
    <name type="scientific">Wenjunlia vitaminophila</name>
    <name type="common">Streptomyces vitaminophilus</name>
    <dbReference type="NCBI Taxonomy" id="76728"/>
    <lineage>
        <taxon>Bacteria</taxon>
        <taxon>Bacillati</taxon>
        <taxon>Actinomycetota</taxon>
        <taxon>Actinomycetes</taxon>
        <taxon>Kitasatosporales</taxon>
        <taxon>Streptomycetaceae</taxon>
        <taxon>Wenjunlia</taxon>
    </lineage>
</organism>
<dbReference type="AlphaFoldDB" id="A0A0T6LY00"/>
<evidence type="ECO:0000256" key="6">
    <source>
        <dbReference type="SAM" id="Phobius"/>
    </source>
</evidence>
<dbReference type="RefSeq" id="WP_018383610.1">
    <property type="nucleotide sequence ID" value="NZ_LLZU01000003.1"/>
</dbReference>
<keyword evidence="3 6" id="KW-0812">Transmembrane</keyword>
<keyword evidence="5 6" id="KW-0472">Membrane</keyword>
<dbReference type="EMBL" id="LLZU01000003">
    <property type="protein sequence ID" value="KRV50904.1"/>
    <property type="molecule type" value="Genomic_DNA"/>
</dbReference>
<protein>
    <submittedName>
        <fullName evidence="7">Uncharacterized protein</fullName>
    </submittedName>
</protein>
<evidence type="ECO:0000313" key="7">
    <source>
        <dbReference type="EMBL" id="KRV50904.1"/>
    </source>
</evidence>
<feature type="transmembrane region" description="Helical" evidence="6">
    <location>
        <begin position="35"/>
        <end position="53"/>
    </location>
</feature>
<dbReference type="GO" id="GO:0005886">
    <property type="term" value="C:plasma membrane"/>
    <property type="evidence" value="ECO:0007669"/>
    <property type="project" value="UniProtKB-SubCell"/>
</dbReference>
<name>A0A0T6LY00_WENVI</name>
<evidence type="ECO:0000256" key="1">
    <source>
        <dbReference type="ARBA" id="ARBA00004651"/>
    </source>
</evidence>
<evidence type="ECO:0000256" key="2">
    <source>
        <dbReference type="ARBA" id="ARBA00022475"/>
    </source>
</evidence>
<comment type="caution">
    <text evidence="7">The sequence shown here is derived from an EMBL/GenBank/DDBJ whole genome shotgun (WGS) entry which is preliminary data.</text>
</comment>
<dbReference type="STRING" id="76728.AQ490_13220"/>
<comment type="subcellular location">
    <subcellularLocation>
        <location evidence="1">Cell membrane</location>
        <topology evidence="1">Multi-pass membrane protein</topology>
    </subcellularLocation>
</comment>
<feature type="transmembrane region" description="Helical" evidence="6">
    <location>
        <begin position="6"/>
        <end position="23"/>
    </location>
</feature>
<evidence type="ECO:0000313" key="8">
    <source>
        <dbReference type="Proteomes" id="UP000050867"/>
    </source>
</evidence>
<evidence type="ECO:0000256" key="3">
    <source>
        <dbReference type="ARBA" id="ARBA00022692"/>
    </source>
</evidence>
<reference evidence="7 8" key="1">
    <citation type="submission" date="2015-10" db="EMBL/GenBank/DDBJ databases">
        <title>Draft genome sequence of pyrrolomycin-producing Streptomyces vitaminophilus.</title>
        <authorList>
            <person name="Graham D.E."/>
            <person name="Mahan K.M."/>
            <person name="Klingeman D.M."/>
            <person name="Hettich R.L."/>
            <person name="Parry R.J."/>
        </authorList>
    </citation>
    <scope>NUCLEOTIDE SEQUENCE [LARGE SCALE GENOMIC DNA]</scope>
    <source>
        <strain evidence="7 8">ATCC 31673</strain>
    </source>
</reference>